<keyword evidence="2" id="KW-0378">Hydrolase</keyword>
<dbReference type="GO" id="GO:0005615">
    <property type="term" value="C:extracellular space"/>
    <property type="evidence" value="ECO:0007669"/>
    <property type="project" value="TreeGrafter"/>
</dbReference>
<dbReference type="RefSeq" id="WP_137089087.1">
    <property type="nucleotide sequence ID" value="NZ_CP028923.1"/>
</dbReference>
<dbReference type="GO" id="GO:0005737">
    <property type="term" value="C:cytoplasm"/>
    <property type="evidence" value="ECO:0007669"/>
    <property type="project" value="TreeGrafter"/>
</dbReference>
<dbReference type="EMBL" id="CP028923">
    <property type="protein sequence ID" value="QCK13492.1"/>
    <property type="molecule type" value="Genomic_DNA"/>
</dbReference>
<dbReference type="Gene3D" id="1.10.390.10">
    <property type="entry name" value="Neutral Protease Domain 2"/>
    <property type="match status" value="1"/>
</dbReference>
<accession>A0A4D7JLQ0</accession>
<proteinExistence type="predicted"/>
<dbReference type="SUPFAM" id="SSF55486">
    <property type="entry name" value="Metalloproteases ('zincins'), catalytic domain"/>
    <property type="match status" value="1"/>
</dbReference>
<name>A0A4D7JLQ0_9BACT</name>
<evidence type="ECO:0000313" key="3">
    <source>
        <dbReference type="Proteomes" id="UP000298616"/>
    </source>
</evidence>
<dbReference type="AlphaFoldDB" id="A0A4D7JLQ0"/>
<gene>
    <name evidence="2" type="ORF">DCC35_01345</name>
</gene>
<sequence length="737" mass="85223">MKKVFLLFSLVFIYGTSFGQGKYEGKFEQLGSLLRSPNVYRTASGAPGPEYWQQRADYNIDVTLDDDRQTITGSETITYYNNSPNPLGYLWVQLDQNMRATDSHTPKVATSGMRDTLYSKWVPGIELNDYEGGYKIKSVTDENGNDLKYFINKTMMRVELPSVMNSGDTFEFNIEWSYNINDRMSDGGRSGMEYFPEDDNYLYTIAQFYPRMAVYSDFEGWQNKQFLGRGEFALPFGNYEVSITVPSDHIVASTGVLQNEKEVLTKKQINRFEKAKKSFDEPVLIVTEEEAIENEKEKAKDTKTWVYKAENVRDFAFASSRKFIWDAQAVKLSDDNTPLAMSYYPKEGNPLWEEESTKAVKNTLETYSKYTIEYPYPVAISVHAASIGMEYPMICFNFGRPDKDGNYSETTKYRMIGVIIHEVGHNFFPMIINSDERQWTWMDEGLNTFVQYRTEVEQYDNFPSRRGPAANIVRYMKGDKQFIRPIMTNSEQILQFGANAYAKPATALNILRETVMGPESFDYAFKEYAKRWAFKHPTPADLFRTMEDASAVDLDWFWKGWFYSTDHVDITIEKVRWFKYTEDKEKLENQVSVSASQEPGDASEGETALEDPMYFTITDTPDRYYGEFMNRVDDKEIVNKAKDKNFYEVTFENEGGLVMPIIVEFTYADGTTETQKVPAEIWRRNENVAVKTFITEKEVTRITVDPNLETADVNLENNVYPRKDVKSAFDKFKDGTD</sequence>
<evidence type="ECO:0000313" key="2">
    <source>
        <dbReference type="EMBL" id="QCK13492.1"/>
    </source>
</evidence>
<organism evidence="2 3">
    <name type="scientific">Mangrovivirga cuniculi</name>
    <dbReference type="NCBI Taxonomy" id="2715131"/>
    <lineage>
        <taxon>Bacteria</taxon>
        <taxon>Pseudomonadati</taxon>
        <taxon>Bacteroidota</taxon>
        <taxon>Cytophagia</taxon>
        <taxon>Cytophagales</taxon>
        <taxon>Mangrovivirgaceae</taxon>
        <taxon>Mangrovivirga</taxon>
    </lineage>
</organism>
<dbReference type="GO" id="GO:0070006">
    <property type="term" value="F:metalloaminopeptidase activity"/>
    <property type="evidence" value="ECO:0007669"/>
    <property type="project" value="TreeGrafter"/>
</dbReference>
<dbReference type="InterPro" id="IPR050344">
    <property type="entry name" value="Peptidase_M1_aminopeptidases"/>
</dbReference>
<dbReference type="InterPro" id="IPR014782">
    <property type="entry name" value="Peptidase_M1_dom"/>
</dbReference>
<dbReference type="GO" id="GO:0042277">
    <property type="term" value="F:peptide binding"/>
    <property type="evidence" value="ECO:0007669"/>
    <property type="project" value="TreeGrafter"/>
</dbReference>
<dbReference type="Proteomes" id="UP000298616">
    <property type="component" value="Chromosome"/>
</dbReference>
<dbReference type="Gene3D" id="2.60.40.1730">
    <property type="entry name" value="tricorn interacting facor f3 domain"/>
    <property type="match status" value="1"/>
</dbReference>
<keyword evidence="2" id="KW-0645">Protease</keyword>
<protein>
    <submittedName>
        <fullName evidence="2">Aminopeptidase</fullName>
    </submittedName>
</protein>
<dbReference type="InterPro" id="IPR027268">
    <property type="entry name" value="Peptidase_M4/M1_CTD_sf"/>
</dbReference>
<dbReference type="PANTHER" id="PTHR11533:SF174">
    <property type="entry name" value="PUROMYCIN-SENSITIVE AMINOPEPTIDASE-RELATED"/>
    <property type="match status" value="1"/>
</dbReference>
<evidence type="ECO:0000259" key="1">
    <source>
        <dbReference type="Pfam" id="PF01433"/>
    </source>
</evidence>
<dbReference type="OrthoDB" id="9814383at2"/>
<dbReference type="Pfam" id="PF01433">
    <property type="entry name" value="Peptidase_M1"/>
    <property type="match status" value="1"/>
</dbReference>
<dbReference type="CDD" id="cd09604">
    <property type="entry name" value="M1_APN_like"/>
    <property type="match status" value="1"/>
</dbReference>
<reference evidence="2 3" key="1">
    <citation type="submission" date="2018-04" db="EMBL/GenBank/DDBJ databases">
        <title>Complete genome uncultured novel isolate.</title>
        <authorList>
            <person name="Merlino G."/>
        </authorList>
    </citation>
    <scope>NUCLEOTIDE SEQUENCE [LARGE SCALE GENOMIC DNA]</scope>
    <source>
        <strain evidence="3">R1DC9</strain>
    </source>
</reference>
<dbReference type="PANTHER" id="PTHR11533">
    <property type="entry name" value="PROTEASE M1 ZINC METALLOPROTEASE"/>
    <property type="match status" value="1"/>
</dbReference>
<dbReference type="GO" id="GO:0043171">
    <property type="term" value="P:peptide catabolic process"/>
    <property type="evidence" value="ECO:0007669"/>
    <property type="project" value="TreeGrafter"/>
</dbReference>
<dbReference type="InterPro" id="IPR042097">
    <property type="entry name" value="Aminopeptidase_N-like_N_sf"/>
</dbReference>
<keyword evidence="2" id="KW-0031">Aminopeptidase</keyword>
<keyword evidence="3" id="KW-1185">Reference proteome</keyword>
<dbReference type="GO" id="GO:0008270">
    <property type="term" value="F:zinc ion binding"/>
    <property type="evidence" value="ECO:0007669"/>
    <property type="project" value="InterPro"/>
</dbReference>
<dbReference type="GO" id="GO:0016020">
    <property type="term" value="C:membrane"/>
    <property type="evidence" value="ECO:0007669"/>
    <property type="project" value="TreeGrafter"/>
</dbReference>
<feature type="domain" description="Peptidase M1 membrane alanine aminopeptidase" evidence="1">
    <location>
        <begin position="361"/>
        <end position="561"/>
    </location>
</feature>
<dbReference type="KEGG" id="fpf:DCC35_01345"/>